<name>A0A9P3LGS8_9APHY</name>
<sequence>MRNATDAGLAPTAAWTRASRYGGAAPEPQCRRPTDPSSPPPKLRCIFRPEACSNGRVCWSAAGTAQVDRRPAKTPPGGIIGIDARWFGFKLRGR</sequence>
<evidence type="ECO:0000313" key="3">
    <source>
        <dbReference type="Proteomes" id="UP000703269"/>
    </source>
</evidence>
<proteinExistence type="predicted"/>
<evidence type="ECO:0000313" key="2">
    <source>
        <dbReference type="EMBL" id="GJE93402.1"/>
    </source>
</evidence>
<reference evidence="2 3" key="1">
    <citation type="submission" date="2021-08" db="EMBL/GenBank/DDBJ databases">
        <title>Draft Genome Sequence of Phanerochaete sordida strain YK-624.</title>
        <authorList>
            <person name="Mori T."/>
            <person name="Dohra H."/>
            <person name="Suzuki T."/>
            <person name="Kawagishi H."/>
            <person name="Hirai H."/>
        </authorList>
    </citation>
    <scope>NUCLEOTIDE SEQUENCE [LARGE SCALE GENOMIC DNA]</scope>
    <source>
        <strain evidence="2 3">YK-624</strain>
    </source>
</reference>
<comment type="caution">
    <text evidence="2">The sequence shown here is derived from an EMBL/GenBank/DDBJ whole genome shotgun (WGS) entry which is preliminary data.</text>
</comment>
<feature type="region of interest" description="Disordered" evidence="1">
    <location>
        <begin position="1"/>
        <end position="42"/>
    </location>
</feature>
<organism evidence="2 3">
    <name type="scientific">Phanerochaete sordida</name>
    <dbReference type="NCBI Taxonomy" id="48140"/>
    <lineage>
        <taxon>Eukaryota</taxon>
        <taxon>Fungi</taxon>
        <taxon>Dikarya</taxon>
        <taxon>Basidiomycota</taxon>
        <taxon>Agaricomycotina</taxon>
        <taxon>Agaricomycetes</taxon>
        <taxon>Polyporales</taxon>
        <taxon>Phanerochaetaceae</taxon>
        <taxon>Phanerochaete</taxon>
    </lineage>
</organism>
<dbReference type="EMBL" id="BPQB01000032">
    <property type="protein sequence ID" value="GJE93402.1"/>
    <property type="molecule type" value="Genomic_DNA"/>
</dbReference>
<dbReference type="AlphaFoldDB" id="A0A9P3LGS8"/>
<keyword evidence="3" id="KW-1185">Reference proteome</keyword>
<gene>
    <name evidence="2" type="ORF">PsYK624_095610</name>
</gene>
<dbReference type="Proteomes" id="UP000703269">
    <property type="component" value="Unassembled WGS sequence"/>
</dbReference>
<protein>
    <submittedName>
        <fullName evidence="2">Uncharacterized protein</fullName>
    </submittedName>
</protein>
<accession>A0A9P3LGS8</accession>
<evidence type="ECO:0000256" key="1">
    <source>
        <dbReference type="SAM" id="MobiDB-lite"/>
    </source>
</evidence>